<proteinExistence type="predicted"/>
<dbReference type="RefSeq" id="WP_229222291.1">
    <property type="nucleotide sequence ID" value="NZ_BMIA01000002.1"/>
</dbReference>
<evidence type="ECO:0000259" key="1">
    <source>
        <dbReference type="Pfam" id="PF13274"/>
    </source>
</evidence>
<keyword evidence="3" id="KW-1185">Reference proteome</keyword>
<organism evidence="2 3">
    <name type="scientific">Dyadobacter endophyticus</name>
    <dbReference type="NCBI Taxonomy" id="1749036"/>
    <lineage>
        <taxon>Bacteria</taxon>
        <taxon>Pseudomonadati</taxon>
        <taxon>Bacteroidota</taxon>
        <taxon>Cytophagia</taxon>
        <taxon>Cytophagales</taxon>
        <taxon>Spirosomataceae</taxon>
        <taxon>Dyadobacter</taxon>
    </lineage>
</organism>
<evidence type="ECO:0000313" key="2">
    <source>
        <dbReference type="EMBL" id="GGH36168.1"/>
    </source>
</evidence>
<evidence type="ECO:0000313" key="3">
    <source>
        <dbReference type="Proteomes" id="UP000600214"/>
    </source>
</evidence>
<dbReference type="EMBL" id="BMIA01000002">
    <property type="protein sequence ID" value="GGH36168.1"/>
    <property type="molecule type" value="Genomic_DNA"/>
</dbReference>
<accession>A0ABQ1YRL8</accession>
<reference evidence="3" key="1">
    <citation type="journal article" date="2019" name="Int. J. Syst. Evol. Microbiol.">
        <title>The Global Catalogue of Microorganisms (GCM) 10K type strain sequencing project: providing services to taxonomists for standard genome sequencing and annotation.</title>
        <authorList>
            <consortium name="The Broad Institute Genomics Platform"/>
            <consortium name="The Broad Institute Genome Sequencing Center for Infectious Disease"/>
            <person name="Wu L."/>
            <person name="Ma J."/>
        </authorList>
    </citation>
    <scope>NUCLEOTIDE SEQUENCE [LARGE SCALE GENOMIC DNA]</scope>
    <source>
        <strain evidence="3">CGMCC 1.15288</strain>
    </source>
</reference>
<comment type="caution">
    <text evidence="2">The sequence shown here is derived from an EMBL/GenBank/DDBJ whole genome shotgun (WGS) entry which is preliminary data.</text>
</comment>
<gene>
    <name evidence="2" type="ORF">GCM10007423_28310</name>
</gene>
<name>A0ABQ1YRL8_9BACT</name>
<protein>
    <recommendedName>
        <fullName evidence="1">Antitoxin SocA-like Panacea domain-containing protein</fullName>
    </recommendedName>
</protein>
<sequence length="153" mass="17662">MIAFFQVLKKISLFKTKLNKLLFYADFNAYRLTGYSITGLEYRAIQFGPVPSQFQKMYVDLSEQGHISIEEQYFGNGAYGDEIKANIPFDETLFSQHELVVLQFVAKQYGKLSTDELVKLSHEEAGWHDNAEQNAFINYRYAFQLNQGIGYNS</sequence>
<dbReference type="Pfam" id="PF13274">
    <property type="entry name" value="SocA_Panacea"/>
    <property type="match status" value="1"/>
</dbReference>
<feature type="domain" description="Antitoxin SocA-like Panacea" evidence="1">
    <location>
        <begin position="18"/>
        <end position="128"/>
    </location>
</feature>
<dbReference type="Proteomes" id="UP000600214">
    <property type="component" value="Unassembled WGS sequence"/>
</dbReference>
<dbReference type="InterPro" id="IPR025272">
    <property type="entry name" value="SocA_Panacea"/>
</dbReference>